<evidence type="ECO:0000259" key="2">
    <source>
        <dbReference type="Pfam" id="PF22422"/>
    </source>
</evidence>
<dbReference type="InterPro" id="IPR008928">
    <property type="entry name" value="6-hairpin_glycosidase_sf"/>
</dbReference>
<evidence type="ECO:0000313" key="4">
    <source>
        <dbReference type="Proteomes" id="UP000622890"/>
    </source>
</evidence>
<dbReference type="SUPFAM" id="SSF48208">
    <property type="entry name" value="Six-hairpin glycosidases"/>
    <property type="match status" value="1"/>
</dbReference>
<name>A0A934SU96_9BURK</name>
<dbReference type="InterPro" id="IPR032856">
    <property type="entry name" value="GDE_N_bis"/>
</dbReference>
<dbReference type="InterPro" id="IPR012341">
    <property type="entry name" value="6hp_glycosidase-like_sf"/>
</dbReference>
<dbReference type="Proteomes" id="UP000622890">
    <property type="component" value="Unassembled WGS sequence"/>
</dbReference>
<dbReference type="AlphaFoldDB" id="A0A934SU96"/>
<dbReference type="RefSeq" id="WP_200592116.1">
    <property type="nucleotide sequence ID" value="NZ_JAEPBG010000004.1"/>
</dbReference>
<evidence type="ECO:0000259" key="1">
    <source>
        <dbReference type="Pfam" id="PF14742"/>
    </source>
</evidence>
<accession>A0A934SU96</accession>
<feature type="domain" description="Putative glycogen debranching enzyme N-terminal" evidence="1">
    <location>
        <begin position="27"/>
        <end position="220"/>
    </location>
</feature>
<organism evidence="3 4">
    <name type="scientific">Noviherbaspirillum pedocola</name>
    <dbReference type="NCBI Taxonomy" id="2801341"/>
    <lineage>
        <taxon>Bacteria</taxon>
        <taxon>Pseudomonadati</taxon>
        <taxon>Pseudomonadota</taxon>
        <taxon>Betaproteobacteria</taxon>
        <taxon>Burkholderiales</taxon>
        <taxon>Oxalobacteraceae</taxon>
        <taxon>Noviherbaspirillum</taxon>
    </lineage>
</organism>
<reference evidence="3" key="1">
    <citation type="submission" date="2021-01" db="EMBL/GenBank/DDBJ databases">
        <title>Genome sequence of strain Noviherbaspirillum sp. DKR-6.</title>
        <authorList>
            <person name="Chaudhary D.K."/>
        </authorList>
    </citation>
    <scope>NUCLEOTIDE SEQUENCE</scope>
    <source>
        <strain evidence="3">DKR-6</strain>
    </source>
</reference>
<keyword evidence="4" id="KW-1185">Reference proteome</keyword>
<gene>
    <name evidence="3" type="ORF">JJB74_12055</name>
</gene>
<dbReference type="Pfam" id="PF22422">
    <property type="entry name" value="MGH1-like_GH"/>
    <property type="match status" value="1"/>
</dbReference>
<dbReference type="Gene3D" id="1.50.10.10">
    <property type="match status" value="1"/>
</dbReference>
<comment type="caution">
    <text evidence="3">The sequence shown here is derived from an EMBL/GenBank/DDBJ whole genome shotgun (WGS) entry which is preliminary data.</text>
</comment>
<protein>
    <submittedName>
        <fullName evidence="3">Amylo-alpha-1,6-glucosidase</fullName>
    </submittedName>
</protein>
<evidence type="ECO:0000313" key="3">
    <source>
        <dbReference type="EMBL" id="MBK4735348.1"/>
    </source>
</evidence>
<feature type="domain" description="Mannosylglycerate hydrolase MGH1-like glycoside hydrolase" evidence="2">
    <location>
        <begin position="303"/>
        <end position="606"/>
    </location>
</feature>
<sequence>MIQKVRLGEEWYILAAASPVDERRRVLKDNETFAVFDRFGDAQSIGLGEEGIYYGDTCFLSHLEMQIGGMRPMFLNSTVRGDNGLFVIELMNPDLHPGTDEAIPKGVLHLFRAKLLRNNASYEHVRIVNFGLERIRTSLTFLFGSDFKDIFEVRGFNRTRRGVDLPPQVSVAEVLLGYRGLDEIVRHTRVEFDPAPQRLVQDQAEFQLDLAPKEEAHCYLTIGYEEGQASAAPRPAYFEVYRRCDEEMRARQQQRCRISSSDPLFNSWVDRSTSDLIMLSTRLRDGEYPYAGLPWYSTTFGRDGILTAWEMLWVEPQMARGVLGFLAANQASDMDPARDAEPGKILHEARNGELARLGETPFRRYYGTVDATPLFVGLAGAYHQRTGDLEFIRSIWTNILDALSWIDEYGDRDGDGFVEYARHTEKGLAQQGWKDSHDSVFHHDGQLAEAPIALCEVQGYVYDAKVQAARLANLLGDHEMARRLESAAAELKREFNRRFWCPEIRMYALALDGSKRQCAVGASNAGHALWSGIATEEYASQVAQSLVSADFFCGWGVRTLRADEVRYNPMAYHNGSVWPHDNALIAAGMARYGMTDKALQIFTGMREVSLYMDQHRMPELFCGFEKRPEEGPTLYPVACSPQAWAAASVFYLLQACLGLSFDAAQNRVCFRNPRLPDFLDSLSFRDLAVGNATVDLQLQRYPHNVGINIVRKDGNVSVVNLA</sequence>
<proteinExistence type="predicted"/>
<dbReference type="GO" id="GO:0005975">
    <property type="term" value="P:carbohydrate metabolic process"/>
    <property type="evidence" value="ECO:0007669"/>
    <property type="project" value="InterPro"/>
</dbReference>
<dbReference type="EMBL" id="JAEPBG010000004">
    <property type="protein sequence ID" value="MBK4735348.1"/>
    <property type="molecule type" value="Genomic_DNA"/>
</dbReference>
<dbReference type="Pfam" id="PF14742">
    <property type="entry name" value="GDE_N_bis"/>
    <property type="match status" value="1"/>
</dbReference>
<dbReference type="InterPro" id="IPR054491">
    <property type="entry name" value="MGH1-like_GH"/>
</dbReference>